<dbReference type="Proteomes" id="UP001597024">
    <property type="component" value="Unassembled WGS sequence"/>
</dbReference>
<dbReference type="Gene3D" id="3.40.50.300">
    <property type="entry name" value="P-loop containing nucleotide triphosphate hydrolases"/>
    <property type="match status" value="1"/>
</dbReference>
<dbReference type="InterPro" id="IPR027417">
    <property type="entry name" value="P-loop_NTPase"/>
</dbReference>
<evidence type="ECO:0000256" key="2">
    <source>
        <dbReference type="ARBA" id="ARBA00022801"/>
    </source>
</evidence>
<evidence type="ECO:0000256" key="4">
    <source>
        <dbReference type="ARBA" id="ARBA00022840"/>
    </source>
</evidence>
<keyword evidence="1" id="KW-0547">Nucleotide-binding</keyword>
<feature type="compositionally biased region" description="Basic and acidic residues" evidence="5">
    <location>
        <begin position="1"/>
        <end position="11"/>
    </location>
</feature>
<evidence type="ECO:0000256" key="5">
    <source>
        <dbReference type="SAM" id="MobiDB-lite"/>
    </source>
</evidence>
<dbReference type="Pfam" id="PF00580">
    <property type="entry name" value="UvrD-helicase"/>
    <property type="match status" value="1"/>
</dbReference>
<dbReference type="EMBL" id="JBHTHX010003395">
    <property type="protein sequence ID" value="MFD0891687.1"/>
    <property type="molecule type" value="Genomic_DNA"/>
</dbReference>
<name>A0ABW3E8A8_9ACTN</name>
<reference evidence="8" key="1">
    <citation type="journal article" date="2019" name="Int. J. Syst. Evol. Microbiol.">
        <title>The Global Catalogue of Microorganisms (GCM) 10K type strain sequencing project: providing services to taxonomists for standard genome sequencing and annotation.</title>
        <authorList>
            <consortium name="The Broad Institute Genomics Platform"/>
            <consortium name="The Broad Institute Genome Sequencing Center for Infectious Disease"/>
            <person name="Wu L."/>
            <person name="Ma J."/>
        </authorList>
    </citation>
    <scope>NUCLEOTIDE SEQUENCE [LARGE SCALE GENOMIC DNA]</scope>
    <source>
        <strain evidence="8">CCUG 62974</strain>
    </source>
</reference>
<feature type="non-terminal residue" evidence="7">
    <location>
        <position position="190"/>
    </location>
</feature>
<sequence length="190" mass="21085">AQRPGETREPEQTDLGGAEVPWRVAERERQPAPQRAEGGEQEERHQPSAEEKPVTDDQTAALLRSPDRAIFVGSPRELNHVLDAPAWCVFLQPTLHRLARWEAYEQPILVTGGAGTGKTLLALHRSAFLARRGAGQILLVTFSQRLSTDLDSRLDLLIEDEVTRKRIEVGNVDRLAHRIVAEAEGRAPAL</sequence>
<comment type="caution">
    <text evidence="7">The sequence shown here is derived from an EMBL/GenBank/DDBJ whole genome shotgun (WGS) entry which is preliminary data.</text>
</comment>
<keyword evidence="4" id="KW-0067">ATP-binding</keyword>
<keyword evidence="2" id="KW-0378">Hydrolase</keyword>
<evidence type="ECO:0000259" key="6">
    <source>
        <dbReference type="Pfam" id="PF00580"/>
    </source>
</evidence>
<evidence type="ECO:0000313" key="7">
    <source>
        <dbReference type="EMBL" id="MFD0891687.1"/>
    </source>
</evidence>
<feature type="region of interest" description="Disordered" evidence="5">
    <location>
        <begin position="1"/>
        <end position="57"/>
    </location>
</feature>
<dbReference type="InterPro" id="IPR014016">
    <property type="entry name" value="UvrD-like_ATP-bd"/>
</dbReference>
<organism evidence="7 8">
    <name type="scientific">Streptosporangium algeriense</name>
    <dbReference type="NCBI Taxonomy" id="1682748"/>
    <lineage>
        <taxon>Bacteria</taxon>
        <taxon>Bacillati</taxon>
        <taxon>Actinomycetota</taxon>
        <taxon>Actinomycetes</taxon>
        <taxon>Streptosporangiales</taxon>
        <taxon>Streptosporangiaceae</taxon>
        <taxon>Streptosporangium</taxon>
    </lineage>
</organism>
<gene>
    <name evidence="7" type="ORF">ACFQ08_44660</name>
</gene>
<accession>A0ABW3E8A8</accession>
<dbReference type="SUPFAM" id="SSF52540">
    <property type="entry name" value="P-loop containing nucleoside triphosphate hydrolases"/>
    <property type="match status" value="1"/>
</dbReference>
<keyword evidence="8" id="KW-1185">Reference proteome</keyword>
<evidence type="ECO:0000256" key="3">
    <source>
        <dbReference type="ARBA" id="ARBA00022806"/>
    </source>
</evidence>
<keyword evidence="3" id="KW-0347">Helicase</keyword>
<feature type="compositionally biased region" description="Basic and acidic residues" evidence="5">
    <location>
        <begin position="37"/>
        <end position="55"/>
    </location>
</feature>
<feature type="non-terminal residue" evidence="7">
    <location>
        <position position="1"/>
    </location>
</feature>
<evidence type="ECO:0000313" key="8">
    <source>
        <dbReference type="Proteomes" id="UP001597024"/>
    </source>
</evidence>
<protein>
    <submittedName>
        <fullName evidence="7">UvrD-helicase domain-containing protein</fullName>
    </submittedName>
</protein>
<evidence type="ECO:0000256" key="1">
    <source>
        <dbReference type="ARBA" id="ARBA00022741"/>
    </source>
</evidence>
<proteinExistence type="predicted"/>
<feature type="domain" description="UvrD-like helicase ATP-binding" evidence="6">
    <location>
        <begin position="102"/>
        <end position="182"/>
    </location>
</feature>